<reference evidence="2" key="3">
    <citation type="journal article" date="2002" name="Plasmid">
        <title>Complete characterisation of Tn5530 from Burkholderia cepacia strain 2a (pIJB1) and studies of 2,4-dichlorophenoxyacetate uptake by the organism.</title>
        <authorList>
            <person name="Poh R.P.-C."/>
            <person name="Smith A.R.W."/>
            <person name="Bruce I.J."/>
        </authorList>
    </citation>
    <scope>NUCLEOTIDE SEQUENCE</scope>
    <source>
        <strain evidence="2">2A</strain>
        <plasmid evidence="2">pIJB1</plasmid>
    </source>
</reference>
<evidence type="ECO:0000256" key="1">
    <source>
        <dbReference type="SAM" id="MobiDB-lite"/>
    </source>
</evidence>
<feature type="region of interest" description="Disordered" evidence="1">
    <location>
        <begin position="235"/>
        <end position="289"/>
    </location>
</feature>
<evidence type="ECO:0000313" key="2">
    <source>
        <dbReference type="EMBL" id="AAK81682.1"/>
    </source>
</evidence>
<organism evidence="2">
    <name type="scientific">Burkholderia cepacia</name>
    <name type="common">Pseudomonas cepacia</name>
    <dbReference type="NCBI Taxonomy" id="292"/>
    <lineage>
        <taxon>Bacteria</taxon>
        <taxon>Pseudomonadati</taxon>
        <taxon>Pseudomonadota</taxon>
        <taxon>Betaproteobacteria</taxon>
        <taxon>Burkholderiales</taxon>
        <taxon>Burkholderiaceae</taxon>
        <taxon>Burkholderia</taxon>
        <taxon>Burkholderia cepacia complex</taxon>
    </lineage>
</organism>
<feature type="compositionally biased region" description="Basic residues" evidence="1">
    <location>
        <begin position="252"/>
        <end position="264"/>
    </location>
</feature>
<sequence>MSFGSFATSLQQPRSSRGGEVAVETLRIDVAHRIQRLHRHIVPPQVRGIVLVVAARRQHEVQRGDAVPFRRVMPGDAGTHRDVAQAAPVLAGAGNVDLEIKQRQDGVGHEIAAEQLLGRGPYDARCRGAHVQAEGRQRHPRALVVAQTIARIGRGVLQHIQARRRHGTGQEALHPERVGRAAALGGNASVCNAARLSAARPPLRLRFMSLSFCRGSNSSHWSMRQDTCPARTAWPSIRPSGKHRPEHAGSARFRRPARRGRAAGRRAVDDLQRRPRVGNAGQKLGEARRRTTQIAVGHRCGLGLALGLDQARHRHILAAQ</sequence>
<geneLocation type="plasmid" evidence="2">
    <name>pIJB1</name>
</geneLocation>
<reference evidence="2" key="2">
    <citation type="submission" date="2001-07" db="EMBL/GenBank/DDBJ databases">
        <title>Sequence analysis and idenification of catabolic genes on plasmid pIJB1 from Burkholderia cepacia 2a.</title>
        <authorList>
            <person name="Poh R.P.C."/>
            <person name="Smith A.R.W."/>
            <person name="Bruce I.J."/>
        </authorList>
    </citation>
    <scope>NUCLEOTIDE SEQUENCE</scope>
    <source>
        <strain evidence="2">2A</strain>
        <plasmid evidence="2">pIJB1</plasmid>
    </source>
</reference>
<dbReference type="EMBL" id="AF029344">
    <property type="protein sequence ID" value="AAK81682.1"/>
    <property type="molecule type" value="Genomic_DNA"/>
</dbReference>
<accession>Q93L11</accession>
<name>Q93L11_BURCE</name>
<protein>
    <submittedName>
        <fullName evidence="2">Uncharacterized protein</fullName>
    </submittedName>
</protein>
<dbReference type="AlphaFoldDB" id="Q93L11"/>
<proteinExistence type="predicted"/>
<keyword evidence="2" id="KW-0614">Plasmid</keyword>
<reference evidence="2" key="1">
    <citation type="journal article" date="2001" name="Microbios">
        <title>2,4-dichlorophenoxyacetate/alpha-ketoglutarate dioxygenases from Burkholderia cepacia 2a and Ralstonia eutropha JMP134.</title>
        <authorList>
            <person name="Poh R."/>
            <person name="Xia X."/>
            <person name="Bruce I.J."/>
            <person name="Smith A.R."/>
        </authorList>
    </citation>
    <scope>NUCLEOTIDE SEQUENCE</scope>
    <source>
        <strain evidence="2">2A</strain>
        <plasmid evidence="2">pIJB1</plasmid>
    </source>
</reference>